<keyword evidence="1 6" id="KW-0963">Cytoplasm</keyword>
<proteinExistence type="inferred from homology"/>
<dbReference type="InterPro" id="IPR027417">
    <property type="entry name" value="P-loop_NTPase"/>
</dbReference>
<dbReference type="Proteomes" id="UP000715095">
    <property type="component" value="Unassembled WGS sequence"/>
</dbReference>
<dbReference type="SUPFAM" id="SSF52540">
    <property type="entry name" value="P-loop containing nucleoside triphosphate hydrolases"/>
    <property type="match status" value="1"/>
</dbReference>
<evidence type="ECO:0000259" key="7">
    <source>
        <dbReference type="Pfam" id="PF02463"/>
    </source>
</evidence>
<evidence type="ECO:0000256" key="3">
    <source>
        <dbReference type="ARBA" id="ARBA00022840"/>
    </source>
</evidence>
<dbReference type="Pfam" id="PF02463">
    <property type="entry name" value="SMC_N"/>
    <property type="match status" value="1"/>
</dbReference>
<comment type="function">
    <text evidence="6">Required for chromosome condensation and partitioning.</text>
</comment>
<feature type="coiled-coil region" evidence="6">
    <location>
        <begin position="862"/>
        <end position="928"/>
    </location>
</feature>
<comment type="subunit">
    <text evidence="6">Homodimer.</text>
</comment>
<dbReference type="InterPro" id="IPR003395">
    <property type="entry name" value="RecF/RecN/SMC_N"/>
</dbReference>
<evidence type="ECO:0000256" key="4">
    <source>
        <dbReference type="ARBA" id="ARBA00023054"/>
    </source>
</evidence>
<dbReference type="RefSeq" id="WP_205102361.1">
    <property type="nucleotide sequence ID" value="NZ_JACJJC010000006.1"/>
</dbReference>
<sequence length="1214" mass="132596">MRLAQIKLAGFKSFADPTLIELKDAFTGVVGPNGCGKSNIIDAVRWVLGEGRASELRGSSTMTDLIFSGSATRAPIGRAMVELVLDNSDGTVKGPWAAFAELSVRRVVTRDGTSAYFINHQQVRRRDVQEIFMGTGLGPKSYAIISQGMVTDFIKAKPEELRGYIEEAAGVSLYKERRRETETLLRGTRENLDRAGDLQVVKQQEIDRLRAEAETAARWKALEAQKLRSESLWYFLQYEEARRAAEEARAAVAKNENEIAQKKAALEEADLEREQLEAAVLDATGRHESAAKALAEAEKALARLEGELKHLLEKRRLAERSLAEAEATLEEKRAALEKIDGELEAAAGAADELEETLAELEEASLREEAALEAAREDERKTAEAAAALSTKLERERRVAAERDAKYAAERARLEELERRAKGFDAEREALEKPDEALLEEAEETAEVAAALAEEAAEAREAADAAQSDAHDALEAANEAYFSTLSKLKAQSATLETLEAVQAQAAQSDRARDWLEETGLIGMPELARTIDVEPAWVTALEAVLEKHVRAMLLRDLRTVAGFAEARPPVRAVFVAPVDGIGARLGGAGETQAADAERANASQESEMHLVLQNGVSVPKLLQFVRVTDAEGDAAAAGARAALAAWLAHTGAVESLAEAMRLRSALGDADRLVTPAGDVVTRASISFWADDDPSLSMLSREQDIRRAAEMLERLEIESGEKDDARKCAADALESAKERAQTTKRMAAIAQERLQAARAARGELLRAKAEYERREADLKLSHEALLKEVDAKHTAVDEAMALAEEALDALDALEREAVRAQDAERRARERRAGLERDALRKSHALSLKRMALNERQAQRRSLTTRRTDIAADIEREEKRAAAARAELEENVDTRVEATIESRLLELDALEKAERAAAQALALAKEKAAANERIARTLREQILPLTESLGDLRAAAQQNETLRDQFSARMDELGADWTAMAVLAQTRGVKAVTVRNEVSRFMNEMAALGPVNHAALDHLKAAEDAYKATAAQMADLEQAIATLEAAIRKIDQETRARIRETFEAVRAHFAECFRVLFGGGRAELVMTGEEILSAGIEVIAQPPGKRNASVKSLSGGEQTLTATALVFAMFRLNPAPFCLLDEVDGPLDEANQARLASLCLKMAEATQFLIITHNRITMEFATSLIGVTMKEPGVSRVVSVDIDEAVSYAQNAKARRLPG</sequence>
<evidence type="ECO:0000313" key="9">
    <source>
        <dbReference type="Proteomes" id="UP000715095"/>
    </source>
</evidence>
<evidence type="ECO:0000313" key="8">
    <source>
        <dbReference type="EMBL" id="MBM6703893.1"/>
    </source>
</evidence>
<evidence type="ECO:0000256" key="1">
    <source>
        <dbReference type="ARBA" id="ARBA00022490"/>
    </source>
</evidence>
<name>A0ABS2DRC7_9BURK</name>
<dbReference type="InterPro" id="IPR024704">
    <property type="entry name" value="SMC"/>
</dbReference>
<feature type="coiled-coil region" evidence="6">
    <location>
        <begin position="1014"/>
        <end position="1051"/>
    </location>
</feature>
<accession>A0ABS2DRC7</accession>
<keyword evidence="2 6" id="KW-0547">Nucleotide-binding</keyword>
<evidence type="ECO:0000256" key="5">
    <source>
        <dbReference type="ARBA" id="ARBA00023125"/>
    </source>
</evidence>
<dbReference type="InterPro" id="IPR011890">
    <property type="entry name" value="SMC_prok"/>
</dbReference>
<evidence type="ECO:0000256" key="6">
    <source>
        <dbReference type="HAMAP-Rule" id="MF_01894"/>
    </source>
</evidence>
<evidence type="ECO:0000256" key="2">
    <source>
        <dbReference type="ARBA" id="ARBA00022741"/>
    </source>
</evidence>
<comment type="domain">
    <text evidence="6">Contains large globular domains required for ATP hydrolysis at each terminus and a third globular domain forming a flexible hinge near the middle of the molecule. These domains are separated by coiled-coil structures.</text>
</comment>
<feature type="coiled-coil region" evidence="6">
    <location>
        <begin position="694"/>
        <end position="833"/>
    </location>
</feature>
<dbReference type="EMBL" id="JACJJC010000006">
    <property type="protein sequence ID" value="MBM6703893.1"/>
    <property type="molecule type" value="Genomic_DNA"/>
</dbReference>
<gene>
    <name evidence="6 8" type="primary">smc</name>
    <name evidence="8" type="ORF">H6A60_05265</name>
</gene>
<protein>
    <recommendedName>
        <fullName evidence="6">Chromosome partition protein Smc</fullName>
    </recommendedName>
</protein>
<comment type="subcellular location">
    <subcellularLocation>
        <location evidence="6">Cytoplasm</location>
    </subcellularLocation>
</comment>
<organism evidence="8 9">
    <name type="scientific">Sutterella massiliensis</name>
    <dbReference type="NCBI Taxonomy" id="1816689"/>
    <lineage>
        <taxon>Bacteria</taxon>
        <taxon>Pseudomonadati</taxon>
        <taxon>Pseudomonadota</taxon>
        <taxon>Betaproteobacteria</taxon>
        <taxon>Burkholderiales</taxon>
        <taxon>Sutterellaceae</taxon>
        <taxon>Sutterella</taxon>
    </lineage>
</organism>
<keyword evidence="9" id="KW-1185">Reference proteome</keyword>
<dbReference type="HAMAP" id="MF_01894">
    <property type="entry name" value="Smc_prok"/>
    <property type="match status" value="1"/>
</dbReference>
<dbReference type="PIRSF" id="PIRSF005719">
    <property type="entry name" value="SMC"/>
    <property type="match status" value="1"/>
</dbReference>
<reference evidence="8 9" key="1">
    <citation type="journal article" date="2021" name="Sci. Rep.">
        <title>The distribution of antibiotic resistance genes in chicken gut microbiota commensals.</title>
        <authorList>
            <person name="Juricova H."/>
            <person name="Matiasovicova J."/>
            <person name="Kubasova T."/>
            <person name="Cejkova D."/>
            <person name="Rychlik I."/>
        </authorList>
    </citation>
    <scope>NUCLEOTIDE SEQUENCE [LARGE SCALE GENOMIC DNA]</scope>
    <source>
        <strain evidence="8 9">An829</strain>
    </source>
</reference>
<feature type="binding site" evidence="6">
    <location>
        <begin position="32"/>
        <end position="39"/>
    </location>
    <ligand>
        <name>ATP</name>
        <dbReference type="ChEBI" id="CHEBI:30616"/>
    </ligand>
</feature>
<keyword evidence="3 6" id="KW-0067">ATP-binding</keyword>
<dbReference type="NCBIfam" id="TIGR02168">
    <property type="entry name" value="SMC_prok_B"/>
    <property type="match status" value="1"/>
</dbReference>
<comment type="caution">
    <text evidence="8">The sequence shown here is derived from an EMBL/GenBank/DDBJ whole genome shotgun (WGS) entry which is preliminary data.</text>
</comment>
<dbReference type="Gene3D" id="3.40.50.300">
    <property type="entry name" value="P-loop containing nucleotide triphosphate hydrolases"/>
    <property type="match status" value="2"/>
</dbReference>
<keyword evidence="5 6" id="KW-0238">DNA-binding</keyword>
<dbReference type="PANTHER" id="PTHR43977">
    <property type="entry name" value="STRUCTURAL MAINTENANCE OF CHROMOSOMES PROTEIN 3"/>
    <property type="match status" value="1"/>
</dbReference>
<feature type="coiled-coil region" evidence="6">
    <location>
        <begin position="238"/>
        <end position="475"/>
    </location>
</feature>
<feature type="domain" description="RecF/RecN/SMC N-terminal" evidence="7">
    <location>
        <begin position="3"/>
        <end position="1190"/>
    </location>
</feature>
<keyword evidence="4 6" id="KW-0175">Coiled coil</keyword>
<comment type="similarity">
    <text evidence="6">Belongs to the SMC family.</text>
</comment>